<evidence type="ECO:0008006" key="6">
    <source>
        <dbReference type="Google" id="ProtNLM"/>
    </source>
</evidence>
<keyword evidence="3" id="KW-0472">Membrane</keyword>
<evidence type="ECO:0000313" key="4">
    <source>
        <dbReference type="EMBL" id="HAE95595.1"/>
    </source>
</evidence>
<dbReference type="Proteomes" id="UP000259173">
    <property type="component" value="Unassembled WGS sequence"/>
</dbReference>
<evidence type="ECO:0000313" key="5">
    <source>
        <dbReference type="Proteomes" id="UP000259173"/>
    </source>
</evidence>
<gene>
    <name evidence="4" type="ORF">DCG65_13655</name>
</gene>
<dbReference type="EMBL" id="DMBR01000410">
    <property type="protein sequence ID" value="HAE95595.1"/>
    <property type="molecule type" value="Genomic_DNA"/>
</dbReference>
<evidence type="ECO:0000256" key="1">
    <source>
        <dbReference type="SAM" id="Coils"/>
    </source>
</evidence>
<proteinExistence type="predicted"/>
<name>A0A3B9L4R1_9PROT</name>
<feature type="region of interest" description="Disordered" evidence="2">
    <location>
        <begin position="1"/>
        <end position="46"/>
    </location>
</feature>
<evidence type="ECO:0000256" key="2">
    <source>
        <dbReference type="SAM" id="MobiDB-lite"/>
    </source>
</evidence>
<keyword evidence="1" id="KW-0175">Coiled coil</keyword>
<organism evidence="4 5">
    <name type="scientific">Hyphomonas atlantica</name>
    <dbReference type="NCBI Taxonomy" id="1280948"/>
    <lineage>
        <taxon>Bacteria</taxon>
        <taxon>Pseudomonadati</taxon>
        <taxon>Pseudomonadota</taxon>
        <taxon>Alphaproteobacteria</taxon>
        <taxon>Hyphomonadales</taxon>
        <taxon>Hyphomonadaceae</taxon>
        <taxon>Hyphomonas</taxon>
    </lineage>
</organism>
<accession>A0A3B9L4R1</accession>
<dbReference type="AlphaFoldDB" id="A0A3B9L4R1"/>
<evidence type="ECO:0000256" key="3">
    <source>
        <dbReference type="SAM" id="Phobius"/>
    </source>
</evidence>
<feature type="transmembrane region" description="Helical" evidence="3">
    <location>
        <begin position="55"/>
        <end position="76"/>
    </location>
</feature>
<reference evidence="4 5" key="1">
    <citation type="journal article" date="2018" name="Nat. Biotechnol.">
        <title>A standardized bacterial taxonomy based on genome phylogeny substantially revises the tree of life.</title>
        <authorList>
            <person name="Parks D.H."/>
            <person name="Chuvochina M."/>
            <person name="Waite D.W."/>
            <person name="Rinke C."/>
            <person name="Skarshewski A."/>
            <person name="Chaumeil P.A."/>
            <person name="Hugenholtz P."/>
        </authorList>
    </citation>
    <scope>NUCLEOTIDE SEQUENCE [LARGE SCALE GENOMIC DNA]</scope>
    <source>
        <strain evidence="4">UBA8557</strain>
    </source>
</reference>
<sequence length="422" mass="44502">MWRKLPSEGKAGFMTENATPDDDPIGTSEPIDADFEPAPEGAASGKRGLSAGPGWLGATILSLFAAGLGGILGMAGTRYIADTSTNPGMVESRLDEMKAGQEEISIRLARTIREQDGLGTNLAALSSEVKALSDRDPASDGQVDDQALQELAQRIAALESVDTSGDVSPEDLSRSVASLETRLNRMAQSVEQLQEAPDGVEVERVIELETQLAELRDDLNEAKLSSRQDAEQLAGLIEGMRQDEAKARGAAEAAVQTAEVARAVSSIEAASRRGGGFAPELRTLRSQFPNDASVRQLTPIADDGAPTVAELQTSFEAAKGRAEAALSGGGEGLSWLNRAFGDAVSVRRIDGEDSDPQAILARAEETLAAGEIAEALALVERLDGAPASEMADWTEQANRRITLETALESLQQRLLEGNNSAP</sequence>
<keyword evidence="3" id="KW-0812">Transmembrane</keyword>
<keyword evidence="3" id="KW-1133">Transmembrane helix</keyword>
<comment type="caution">
    <text evidence="4">The sequence shown here is derived from an EMBL/GenBank/DDBJ whole genome shotgun (WGS) entry which is preliminary data.</text>
</comment>
<protein>
    <recommendedName>
        <fullName evidence="6">Mitochondrial inner membrane protein</fullName>
    </recommendedName>
</protein>
<feature type="coiled-coil region" evidence="1">
    <location>
        <begin position="176"/>
        <end position="225"/>
    </location>
</feature>